<accession>A0A828YAZ0</accession>
<keyword evidence="2" id="KW-1185">Reference proteome</keyword>
<name>A0A828YAZ0_9LEPT</name>
<protein>
    <submittedName>
        <fullName evidence="1">Uncharacterized protein</fullName>
    </submittedName>
</protein>
<proteinExistence type="predicted"/>
<dbReference type="EMBL" id="AKWH02000009">
    <property type="protein sequence ID" value="EKO53351.1"/>
    <property type="molecule type" value="Genomic_DNA"/>
</dbReference>
<comment type="caution">
    <text evidence="1">The sequence shown here is derived from an EMBL/GenBank/DDBJ whole genome shotgun (WGS) entry which is preliminary data.</text>
</comment>
<evidence type="ECO:0000313" key="1">
    <source>
        <dbReference type="EMBL" id="EKO53351.1"/>
    </source>
</evidence>
<dbReference type="AlphaFoldDB" id="A0A828YAZ0"/>
<sequence>MWGKLRKREGMLDFVRVVANSTDDEWKRIREMIRLMLGK</sequence>
<reference evidence="1" key="1">
    <citation type="submission" date="2012-10" db="EMBL/GenBank/DDBJ databases">
        <authorList>
            <person name="Harkins D.M."/>
            <person name="Durkin A.S."/>
            <person name="Brinkac L.M."/>
            <person name="Selengut J.D."/>
            <person name="Sanka R."/>
            <person name="DePew J."/>
            <person name="Purushe J."/>
            <person name="Picardeau M."/>
            <person name="Werts C."/>
            <person name="Goarant C."/>
            <person name="Vinetz J.M."/>
            <person name="Sutton G.G."/>
            <person name="Nelson W.C."/>
            <person name="Fouts D.E."/>
        </authorList>
    </citation>
    <scope>NUCLEOTIDE SEQUENCE [LARGE SCALE GENOMIC DNA]</scope>
    <source>
        <strain evidence="1">200802841</strain>
    </source>
</reference>
<gene>
    <name evidence="1" type="ORF">LEP1GSC131_1032</name>
</gene>
<dbReference type="Proteomes" id="UP000006339">
    <property type="component" value="Unassembled WGS sequence"/>
</dbReference>
<organism evidence="1 2">
    <name type="scientific">Leptospira kirschneri str. 200802841</name>
    <dbReference type="NCBI Taxonomy" id="1193047"/>
    <lineage>
        <taxon>Bacteria</taxon>
        <taxon>Pseudomonadati</taxon>
        <taxon>Spirochaetota</taxon>
        <taxon>Spirochaetia</taxon>
        <taxon>Leptospirales</taxon>
        <taxon>Leptospiraceae</taxon>
        <taxon>Leptospira</taxon>
    </lineage>
</organism>
<evidence type="ECO:0000313" key="2">
    <source>
        <dbReference type="Proteomes" id="UP000006339"/>
    </source>
</evidence>